<evidence type="ECO:0000313" key="4">
    <source>
        <dbReference type="Proteomes" id="UP000198825"/>
    </source>
</evidence>
<evidence type="ECO:0000256" key="1">
    <source>
        <dbReference type="ARBA" id="ARBA00008061"/>
    </source>
</evidence>
<dbReference type="SMART" id="SM00642">
    <property type="entry name" value="Aamy"/>
    <property type="match status" value="1"/>
</dbReference>
<dbReference type="InterPro" id="IPR045857">
    <property type="entry name" value="O16G_dom_2"/>
</dbReference>
<dbReference type="SUPFAM" id="SSF51445">
    <property type="entry name" value="(Trans)glycosidases"/>
    <property type="match status" value="1"/>
</dbReference>
<evidence type="ECO:0000313" key="3">
    <source>
        <dbReference type="EMBL" id="SDU98825.1"/>
    </source>
</evidence>
<dbReference type="GO" id="GO:0004556">
    <property type="term" value="F:alpha-amylase activity"/>
    <property type="evidence" value="ECO:0007669"/>
    <property type="project" value="TreeGrafter"/>
</dbReference>
<dbReference type="Gene3D" id="3.20.20.80">
    <property type="entry name" value="Glycosidases"/>
    <property type="match status" value="1"/>
</dbReference>
<dbReference type="Pfam" id="PF00128">
    <property type="entry name" value="Alpha-amylase"/>
    <property type="match status" value="1"/>
</dbReference>
<dbReference type="PANTHER" id="PTHR10357:SF179">
    <property type="entry name" value="NEUTRAL AND BASIC AMINO ACID TRANSPORT PROTEIN RBAT"/>
    <property type="match status" value="1"/>
</dbReference>
<keyword evidence="4" id="KW-1185">Reference proteome</keyword>
<dbReference type="STRING" id="546874.SAMN04488544_3061"/>
<dbReference type="OrthoDB" id="9043248at2"/>
<dbReference type="InterPro" id="IPR006047">
    <property type="entry name" value="GH13_cat_dom"/>
</dbReference>
<dbReference type="GO" id="GO:0009313">
    <property type="term" value="P:oligosaccharide catabolic process"/>
    <property type="evidence" value="ECO:0007669"/>
    <property type="project" value="TreeGrafter"/>
</dbReference>
<accession>A0A1H2N168</accession>
<dbReference type="PANTHER" id="PTHR10357">
    <property type="entry name" value="ALPHA-AMYLASE FAMILY MEMBER"/>
    <property type="match status" value="1"/>
</dbReference>
<proteinExistence type="inferred from homology"/>
<dbReference type="AlphaFoldDB" id="A0A1H2N168"/>
<organism evidence="3 4">
    <name type="scientific">Microlunatus sagamiharensis</name>
    <dbReference type="NCBI Taxonomy" id="546874"/>
    <lineage>
        <taxon>Bacteria</taxon>
        <taxon>Bacillati</taxon>
        <taxon>Actinomycetota</taxon>
        <taxon>Actinomycetes</taxon>
        <taxon>Propionibacteriales</taxon>
        <taxon>Propionibacteriaceae</taxon>
        <taxon>Microlunatus</taxon>
    </lineage>
</organism>
<name>A0A1H2N168_9ACTN</name>
<dbReference type="RefSeq" id="WP_091076018.1">
    <property type="nucleotide sequence ID" value="NZ_LT629799.1"/>
</dbReference>
<sequence length="544" mass="59128">MTEGLTVPAAAGGRDWWRSAVVYQVYPRSFADSDGDGLGDLRGVTAHLDDLADLGVDAVWLTPFFPSPQVDAGYDISDYRGVDPLFGTLLDVDALLERAHALGLRVLLDVVPNHTSSAHPWFAAALAAGPGSPERARYHFRDEPTDWLSVFGGSAWTQVEDGQWYLHLFDSSQPDLNWSSPEVVAEFDDVLRFWFDRGVDGFRIDVGHGLVKDPRFPSFPASPLASGAKAQAPYWDQEGVHDLHRHWRALADEYATTGERRPRMLCGEVNVPVPRAVRYVRPDELHQVFNWPYLVAPWDGPALRAVIEETLVAYGEVGAASTWVLGNHDSLRVATRLGFPPGEAPRRVGPRTAQPDAEAGLRRARAAALLMLALPGSAYVYQGEELGLPEHVDLADADRQDPAFARTGGVDLGRDGCRIPMPWVADEPHLGFGAGRPWLPQPESYAPLARDRQRQDPGSVLALYTDALRLRRALELGAGELTWRSAPGDAVLAFESAGVSVTANASTQMVALPAGAEVLLSSDPGAGRAVPPGTTVWWRRAADG</sequence>
<evidence type="ECO:0000259" key="2">
    <source>
        <dbReference type="SMART" id="SM00642"/>
    </source>
</evidence>
<protein>
    <submittedName>
        <fullName evidence="3">Alpha-glucosidase</fullName>
    </submittedName>
</protein>
<dbReference type="CDD" id="cd11332">
    <property type="entry name" value="AmyAc_OligoGlu_TS"/>
    <property type="match status" value="1"/>
</dbReference>
<dbReference type="InterPro" id="IPR017853">
    <property type="entry name" value="GH"/>
</dbReference>
<comment type="similarity">
    <text evidence="1">Belongs to the glycosyl hydrolase 13 family.</text>
</comment>
<gene>
    <name evidence="3" type="ORF">SAMN04488544_3061</name>
</gene>
<dbReference type="Proteomes" id="UP000198825">
    <property type="component" value="Chromosome I"/>
</dbReference>
<dbReference type="EMBL" id="LT629799">
    <property type="protein sequence ID" value="SDU98825.1"/>
    <property type="molecule type" value="Genomic_DNA"/>
</dbReference>
<feature type="domain" description="Glycosyl hydrolase family 13 catalytic" evidence="2">
    <location>
        <begin position="24"/>
        <end position="418"/>
    </location>
</feature>
<dbReference type="Gene3D" id="3.90.400.10">
    <property type="entry name" value="Oligo-1,6-glucosidase, Domain 2"/>
    <property type="match status" value="1"/>
</dbReference>
<reference evidence="4" key="1">
    <citation type="submission" date="2016-10" db="EMBL/GenBank/DDBJ databases">
        <authorList>
            <person name="Varghese N."/>
            <person name="Submissions S."/>
        </authorList>
    </citation>
    <scope>NUCLEOTIDE SEQUENCE [LARGE SCALE GENOMIC DNA]</scope>
    <source>
        <strain evidence="4">DSM 21743</strain>
    </source>
</reference>